<evidence type="ECO:0000256" key="1">
    <source>
        <dbReference type="ARBA" id="ARBA00022729"/>
    </source>
</evidence>
<evidence type="ECO:0000313" key="8">
    <source>
        <dbReference type="Proteomes" id="UP000583929"/>
    </source>
</evidence>
<dbReference type="SUPFAM" id="SSF101148">
    <property type="entry name" value="Plant invertase/pectin methylesterase inhibitor"/>
    <property type="match status" value="1"/>
</dbReference>
<dbReference type="NCBIfam" id="TIGR01614">
    <property type="entry name" value="PME_inhib"/>
    <property type="match status" value="1"/>
</dbReference>
<dbReference type="AlphaFoldDB" id="A0A7J6F8H5"/>
<evidence type="ECO:0000313" key="5">
    <source>
        <dbReference type="EMBL" id="KAF4366159.1"/>
    </source>
</evidence>
<feature type="chain" id="PRO_5033593526" description="Pectinesterase inhibitor domain-containing protein" evidence="3">
    <location>
        <begin position="29"/>
        <end position="178"/>
    </location>
</feature>
<keyword evidence="8" id="KW-1185">Reference proteome</keyword>
<comment type="similarity">
    <text evidence="2">Belongs to the PMEI family.</text>
</comment>
<protein>
    <recommendedName>
        <fullName evidence="4">Pectinesterase inhibitor domain-containing protein</fullName>
    </recommendedName>
</protein>
<dbReference type="Proteomes" id="UP000583929">
    <property type="component" value="Unassembled WGS sequence"/>
</dbReference>
<dbReference type="Pfam" id="PF04043">
    <property type="entry name" value="PMEI"/>
    <property type="match status" value="1"/>
</dbReference>
<dbReference type="Proteomes" id="UP000525078">
    <property type="component" value="Unassembled WGS sequence"/>
</dbReference>
<dbReference type="PANTHER" id="PTHR31080">
    <property type="entry name" value="PECTINESTERASE INHIBITOR-LIKE"/>
    <property type="match status" value="1"/>
</dbReference>
<dbReference type="InterPro" id="IPR051955">
    <property type="entry name" value="PME_Inhibitor"/>
</dbReference>
<sequence length="178" mass="19155">MAFNVCKSFSMVFLGMAILLVLAGPAHGRRLSRKGRSSGGDICRGADYPAVCRAAVKGQKNPFVATQVALKQLISSTQGAKKSASKGGKGSQVLGICKENYDDALDNLQSSLNKMRAHDKGSFNSYVSASLTDFVTCDDAFSEMGITSPLSKNNARLRRMARGKWDLVGIYLFSFTKV</sequence>
<gene>
    <name evidence="5" type="ORF">F8388_014877</name>
    <name evidence="6" type="ORF">G4B88_011046</name>
</gene>
<evidence type="ECO:0000259" key="4">
    <source>
        <dbReference type="SMART" id="SM00856"/>
    </source>
</evidence>
<dbReference type="EMBL" id="JAATIQ010000040">
    <property type="protein sequence ID" value="KAF4395582.1"/>
    <property type="molecule type" value="Genomic_DNA"/>
</dbReference>
<accession>A0A7J6F8H5</accession>
<dbReference type="Gene3D" id="1.20.140.40">
    <property type="entry name" value="Invertase/pectin methylesterase inhibitor family protein"/>
    <property type="match status" value="1"/>
</dbReference>
<dbReference type="EMBL" id="JAATIP010000153">
    <property type="protein sequence ID" value="KAF4366159.1"/>
    <property type="molecule type" value="Genomic_DNA"/>
</dbReference>
<dbReference type="PANTHER" id="PTHR31080:SF274">
    <property type="entry name" value="PECTINESTERASE_PECTINESTERASE INHIBITOR 26"/>
    <property type="match status" value="1"/>
</dbReference>
<dbReference type="InterPro" id="IPR035513">
    <property type="entry name" value="Invertase/methylesterase_inhib"/>
</dbReference>
<comment type="caution">
    <text evidence="5">The sequence shown here is derived from an EMBL/GenBank/DDBJ whole genome shotgun (WGS) entry which is preliminary data.</text>
</comment>
<evidence type="ECO:0000256" key="3">
    <source>
        <dbReference type="SAM" id="SignalP"/>
    </source>
</evidence>
<feature type="domain" description="Pectinesterase inhibitor" evidence="4">
    <location>
        <begin position="34"/>
        <end position="167"/>
    </location>
</feature>
<evidence type="ECO:0000313" key="6">
    <source>
        <dbReference type="EMBL" id="KAF4395582.1"/>
    </source>
</evidence>
<dbReference type="CDD" id="cd15800">
    <property type="entry name" value="PMEI-like_2"/>
    <property type="match status" value="1"/>
</dbReference>
<dbReference type="SMART" id="SM00856">
    <property type="entry name" value="PMEI"/>
    <property type="match status" value="1"/>
</dbReference>
<dbReference type="InterPro" id="IPR006501">
    <property type="entry name" value="Pectinesterase_inhib_dom"/>
</dbReference>
<reference evidence="7 8" key="1">
    <citation type="journal article" date="2020" name="bioRxiv">
        <title>Sequence and annotation of 42 cannabis genomes reveals extensive copy number variation in cannabinoid synthesis and pathogen resistance genes.</title>
        <authorList>
            <person name="Mckernan K.J."/>
            <person name="Helbert Y."/>
            <person name="Kane L.T."/>
            <person name="Ebling H."/>
            <person name="Zhang L."/>
            <person name="Liu B."/>
            <person name="Eaton Z."/>
            <person name="Mclaughlin S."/>
            <person name="Kingan S."/>
            <person name="Baybayan P."/>
            <person name="Concepcion G."/>
            <person name="Jordan M."/>
            <person name="Riva A."/>
            <person name="Barbazuk W."/>
            <person name="Harkins T."/>
        </authorList>
    </citation>
    <scope>NUCLEOTIDE SEQUENCE [LARGE SCALE GENOMIC DNA]</scope>
    <source>
        <strain evidence="7 8">cv. Jamaican Lion 4</strain>
        <strain evidence="6">Father</strain>
        <strain evidence="5">Mother</strain>
        <tissue evidence="5">Leaf</tissue>
    </source>
</reference>
<proteinExistence type="inferred from homology"/>
<organism evidence="5 7">
    <name type="scientific">Cannabis sativa</name>
    <name type="common">Hemp</name>
    <name type="synonym">Marijuana</name>
    <dbReference type="NCBI Taxonomy" id="3483"/>
    <lineage>
        <taxon>Eukaryota</taxon>
        <taxon>Viridiplantae</taxon>
        <taxon>Streptophyta</taxon>
        <taxon>Embryophyta</taxon>
        <taxon>Tracheophyta</taxon>
        <taxon>Spermatophyta</taxon>
        <taxon>Magnoliopsida</taxon>
        <taxon>eudicotyledons</taxon>
        <taxon>Gunneridae</taxon>
        <taxon>Pentapetalae</taxon>
        <taxon>rosids</taxon>
        <taxon>fabids</taxon>
        <taxon>Rosales</taxon>
        <taxon>Cannabaceae</taxon>
        <taxon>Cannabis</taxon>
    </lineage>
</organism>
<evidence type="ECO:0000313" key="7">
    <source>
        <dbReference type="Proteomes" id="UP000525078"/>
    </source>
</evidence>
<keyword evidence="1 3" id="KW-0732">Signal</keyword>
<feature type="signal peptide" evidence="3">
    <location>
        <begin position="1"/>
        <end position="28"/>
    </location>
</feature>
<name>A0A7J6F8H5_CANSA</name>
<evidence type="ECO:0000256" key="2">
    <source>
        <dbReference type="ARBA" id="ARBA00038471"/>
    </source>
</evidence>
<dbReference type="GO" id="GO:0004857">
    <property type="term" value="F:enzyme inhibitor activity"/>
    <property type="evidence" value="ECO:0007669"/>
    <property type="project" value="InterPro"/>
</dbReference>